<reference evidence="1" key="1">
    <citation type="submission" date="2020-06" db="EMBL/GenBank/DDBJ databases">
        <title>WGS assembly of Ceratodon purpureus strain R40.</title>
        <authorList>
            <person name="Carey S.B."/>
            <person name="Jenkins J."/>
            <person name="Shu S."/>
            <person name="Lovell J.T."/>
            <person name="Sreedasyam A."/>
            <person name="Maumus F."/>
            <person name="Tiley G.P."/>
            <person name="Fernandez-Pozo N."/>
            <person name="Barry K."/>
            <person name="Chen C."/>
            <person name="Wang M."/>
            <person name="Lipzen A."/>
            <person name="Daum C."/>
            <person name="Saski C.A."/>
            <person name="Payton A.C."/>
            <person name="Mcbreen J.C."/>
            <person name="Conrad R.E."/>
            <person name="Kollar L.M."/>
            <person name="Olsson S."/>
            <person name="Huttunen S."/>
            <person name="Landis J.B."/>
            <person name="Wickett N.J."/>
            <person name="Johnson M.G."/>
            <person name="Rensing S.A."/>
            <person name="Grimwood J."/>
            <person name="Schmutz J."/>
            <person name="Mcdaniel S.F."/>
        </authorList>
    </citation>
    <scope>NUCLEOTIDE SEQUENCE</scope>
    <source>
        <strain evidence="1">R40</strain>
    </source>
</reference>
<proteinExistence type="predicted"/>
<evidence type="ECO:0000313" key="2">
    <source>
        <dbReference type="Proteomes" id="UP000822688"/>
    </source>
</evidence>
<dbReference type="EMBL" id="CM026428">
    <property type="protein sequence ID" value="KAG0566792.1"/>
    <property type="molecule type" value="Genomic_DNA"/>
</dbReference>
<gene>
    <name evidence="1" type="ORF">KC19_7G088300</name>
</gene>
<keyword evidence="2" id="KW-1185">Reference proteome</keyword>
<dbReference type="InterPro" id="IPR011692">
    <property type="entry name" value="Stress_up-reg_Nod19"/>
</dbReference>
<comment type="caution">
    <text evidence="1">The sequence shown here is derived from an EMBL/GenBank/DDBJ whole genome shotgun (WGS) entry which is preliminary data.</text>
</comment>
<name>A0A8T0HCH6_CERPU</name>
<dbReference type="Pfam" id="PF07712">
    <property type="entry name" value="SURNod19"/>
    <property type="match status" value="1"/>
</dbReference>
<protein>
    <submittedName>
        <fullName evidence="1">Uncharacterized protein</fullName>
    </submittedName>
</protein>
<accession>A0A8T0HCH6</accession>
<organism evidence="1 2">
    <name type="scientific">Ceratodon purpureus</name>
    <name type="common">Fire moss</name>
    <name type="synonym">Dicranum purpureum</name>
    <dbReference type="NCBI Taxonomy" id="3225"/>
    <lineage>
        <taxon>Eukaryota</taxon>
        <taxon>Viridiplantae</taxon>
        <taxon>Streptophyta</taxon>
        <taxon>Embryophyta</taxon>
        <taxon>Bryophyta</taxon>
        <taxon>Bryophytina</taxon>
        <taxon>Bryopsida</taxon>
        <taxon>Dicranidae</taxon>
        <taxon>Pseudoditrichales</taxon>
        <taxon>Ditrichaceae</taxon>
        <taxon>Ceratodon</taxon>
    </lineage>
</organism>
<evidence type="ECO:0000313" key="1">
    <source>
        <dbReference type="EMBL" id="KAG0566792.1"/>
    </source>
</evidence>
<dbReference type="PANTHER" id="PTHR33390:SF1">
    <property type="entry name" value="STRESS UP-REGULATED NOD 19 PROTEIN"/>
    <property type="match status" value="1"/>
</dbReference>
<dbReference type="Proteomes" id="UP000822688">
    <property type="component" value="Chromosome 7"/>
</dbReference>
<dbReference type="AlphaFoldDB" id="A0A8T0HCH6"/>
<dbReference type="PANTHER" id="PTHR33390">
    <property type="entry name" value="STRESS UP-REGULATED NOD 19 PROTEIN"/>
    <property type="match status" value="1"/>
</dbReference>
<sequence>MWGRVWSTGRGTSPSVKFRPGDVKNKLYLIESPPGHFATVGFDADLVRENGNCVPLTDVYLHHWIMFKFAAPVGHAVPVGKKLEDMMSVHPADGYHGGAGAGAIGDG</sequence>